<dbReference type="InterPro" id="IPR036271">
    <property type="entry name" value="Tet_transcr_reg_TetR-rel_C_sf"/>
</dbReference>
<keyword evidence="3" id="KW-1185">Reference proteome</keyword>
<dbReference type="Proteomes" id="UP001162880">
    <property type="component" value="Unassembled WGS sequence"/>
</dbReference>
<dbReference type="Gene3D" id="1.10.357.10">
    <property type="entry name" value="Tetracycline Repressor, domain 2"/>
    <property type="match status" value="1"/>
</dbReference>
<gene>
    <name evidence="2" type="ORF">MTR64_02530</name>
</gene>
<comment type="caution">
    <text evidence="2">The sequence shown here is derived from an EMBL/GenBank/DDBJ whole genome shotgun (WGS) entry which is preliminary data.</text>
</comment>
<reference evidence="2" key="1">
    <citation type="submission" date="2022-03" db="EMBL/GenBank/DDBJ databases">
        <title>Identification of a novel bacterium isolated from mangrove sediments.</title>
        <authorList>
            <person name="Pan X."/>
        </authorList>
    </citation>
    <scope>NUCLEOTIDE SEQUENCE</scope>
    <source>
        <strain evidence="2">B2580</strain>
    </source>
</reference>
<accession>A0ABT0AXC2</accession>
<dbReference type="SUPFAM" id="SSF48498">
    <property type="entry name" value="Tetracyclin repressor-like, C-terminal domain"/>
    <property type="match status" value="1"/>
</dbReference>
<dbReference type="EMBL" id="JALHLE010000003">
    <property type="protein sequence ID" value="MCJ2177426.1"/>
    <property type="molecule type" value="Genomic_DNA"/>
</dbReference>
<proteinExistence type="predicted"/>
<evidence type="ECO:0000313" key="2">
    <source>
        <dbReference type="EMBL" id="MCJ2177426.1"/>
    </source>
</evidence>
<protein>
    <recommendedName>
        <fullName evidence="1">HTH-type transcriptional repressor KstR2 C-terminal domain-containing protein</fullName>
    </recommendedName>
</protein>
<feature type="domain" description="HTH-type transcriptional repressor KstR2 C-terminal" evidence="1">
    <location>
        <begin position="26"/>
        <end position="129"/>
    </location>
</feature>
<dbReference type="Pfam" id="PF17932">
    <property type="entry name" value="TetR_C_24"/>
    <property type="match status" value="1"/>
</dbReference>
<evidence type="ECO:0000259" key="1">
    <source>
        <dbReference type="Pfam" id="PF17932"/>
    </source>
</evidence>
<sequence length="164" mass="18483">MLGEAVRDAVLDQRERAQCIAALPCDAETKLVTLIREELAALAGRIEAYAIIFNERKLFRRNPDFLYLMKARKETFEAWRSVLEQGVLEGQFHARIDSYLTISAIMRMLNSGADWYRHEDGSPLDALAEYSLEALTEFYAGFVLRSVRSAERAAQPVPAAAELA</sequence>
<organism evidence="2 3">
    <name type="scientific">Novosphingobium album</name>
    <name type="common">ex Hu et al. 2023</name>
    <dbReference type="NCBI Taxonomy" id="2930093"/>
    <lineage>
        <taxon>Bacteria</taxon>
        <taxon>Pseudomonadati</taxon>
        <taxon>Pseudomonadota</taxon>
        <taxon>Alphaproteobacteria</taxon>
        <taxon>Sphingomonadales</taxon>
        <taxon>Sphingomonadaceae</taxon>
        <taxon>Novosphingobium</taxon>
    </lineage>
</organism>
<name>A0ABT0AXC2_9SPHN</name>
<dbReference type="InterPro" id="IPR041490">
    <property type="entry name" value="KstR2_TetR_C"/>
</dbReference>
<evidence type="ECO:0000313" key="3">
    <source>
        <dbReference type="Proteomes" id="UP001162880"/>
    </source>
</evidence>